<evidence type="ECO:0000256" key="3">
    <source>
        <dbReference type="ARBA" id="ARBA00022737"/>
    </source>
</evidence>
<dbReference type="InterPro" id="IPR000716">
    <property type="entry name" value="Thyroglobulin_1"/>
</dbReference>
<comment type="caution">
    <text evidence="8">The sequence shown here is derived from an EMBL/GenBank/DDBJ whole genome shotgun (WGS) entry which is preliminary data.</text>
</comment>
<keyword evidence="4 5" id="KW-1015">Disulfide bond</keyword>
<feature type="disulfide bond" evidence="5">
    <location>
        <begin position="127"/>
        <end position="146"/>
    </location>
</feature>
<organism evidence="8 9">
    <name type="scientific">Pararge aegeria aegeria</name>
    <dbReference type="NCBI Taxonomy" id="348720"/>
    <lineage>
        <taxon>Eukaryota</taxon>
        <taxon>Metazoa</taxon>
        <taxon>Ecdysozoa</taxon>
        <taxon>Arthropoda</taxon>
        <taxon>Hexapoda</taxon>
        <taxon>Insecta</taxon>
        <taxon>Pterygota</taxon>
        <taxon>Neoptera</taxon>
        <taxon>Endopterygota</taxon>
        <taxon>Lepidoptera</taxon>
        <taxon>Glossata</taxon>
        <taxon>Ditrysia</taxon>
        <taxon>Papilionoidea</taxon>
        <taxon>Nymphalidae</taxon>
        <taxon>Satyrinae</taxon>
        <taxon>Satyrini</taxon>
        <taxon>Parargina</taxon>
        <taxon>Pararge</taxon>
    </lineage>
</organism>
<keyword evidence="9" id="KW-1185">Reference proteome</keyword>
<dbReference type="Gene3D" id="4.10.800.10">
    <property type="entry name" value="Thyroglobulin type-1"/>
    <property type="match status" value="2"/>
</dbReference>
<evidence type="ECO:0000313" key="9">
    <source>
        <dbReference type="Proteomes" id="UP000838756"/>
    </source>
</evidence>
<protein>
    <submittedName>
        <fullName evidence="8">Jg16701 protein</fullName>
    </submittedName>
</protein>
<dbReference type="InterPro" id="IPR036857">
    <property type="entry name" value="Thyroglobulin_1_sf"/>
</dbReference>
<dbReference type="PANTHER" id="PTHR12352">
    <property type="entry name" value="SECRETED MODULAR CALCIUM-BINDING PROTEIN"/>
    <property type="match status" value="1"/>
</dbReference>
<accession>A0A8S4RM61</accession>
<dbReference type="Proteomes" id="UP000838756">
    <property type="component" value="Unassembled WGS sequence"/>
</dbReference>
<evidence type="ECO:0000256" key="1">
    <source>
        <dbReference type="ARBA" id="ARBA00004613"/>
    </source>
</evidence>
<evidence type="ECO:0000313" key="8">
    <source>
        <dbReference type="EMBL" id="CAH2237898.1"/>
    </source>
</evidence>
<dbReference type="AlphaFoldDB" id="A0A8S4RM61"/>
<dbReference type="PANTHER" id="PTHR12352:SF3">
    <property type="entry name" value="NIDOGEN-2"/>
    <property type="match status" value="1"/>
</dbReference>
<dbReference type="InterPro" id="IPR051950">
    <property type="entry name" value="Dev_reg/Prot_inhib"/>
</dbReference>
<feature type="domain" description="Thyroglobulin type-1" evidence="7">
    <location>
        <begin position="72"/>
        <end position="123"/>
    </location>
</feature>
<dbReference type="EMBL" id="CAKXAJ010025302">
    <property type="protein sequence ID" value="CAH2237898.1"/>
    <property type="molecule type" value="Genomic_DNA"/>
</dbReference>
<sequence>MSLFLFVTIQTYVLANRCEVAEICVTDLSQADCGAGFVVVPNATIFGCCPACRLDDGTGGGEDGNENDPGPTEGCRPPANCLPDGRYAPVQCKGDVFTGRCFCSDENGNRIFGQMWRSEANEMSCACSRKRHELETKHGKLSTLHCTSNGDYEKLQCDEGMCWCVETKTGQPITPPVQEVDMRRLPCFSAASLGEQYLRRCESIVYALATIHREQSAHGTNFLGNPITFCDFDGSYGSYQIQNGIAYCTGRDGKILGSWQVVVSTMQGMNCNCARDTMLYFPERGMTVSEVCQPNGNYRPNQIAGNVTYCVDSDGYQLESKEDWPPECLVGS</sequence>
<evidence type="ECO:0000256" key="5">
    <source>
        <dbReference type="PROSITE-ProRule" id="PRU00500"/>
    </source>
</evidence>
<evidence type="ECO:0000256" key="2">
    <source>
        <dbReference type="ARBA" id="ARBA00022525"/>
    </source>
</evidence>
<evidence type="ECO:0000256" key="4">
    <source>
        <dbReference type="ARBA" id="ARBA00023157"/>
    </source>
</evidence>
<evidence type="ECO:0000259" key="7">
    <source>
        <dbReference type="PROSITE" id="PS51162"/>
    </source>
</evidence>
<reference evidence="8" key="1">
    <citation type="submission" date="2022-03" db="EMBL/GenBank/DDBJ databases">
        <authorList>
            <person name="Lindestad O."/>
        </authorList>
    </citation>
    <scope>NUCLEOTIDE SEQUENCE</scope>
</reference>
<dbReference type="GO" id="GO:0005615">
    <property type="term" value="C:extracellular space"/>
    <property type="evidence" value="ECO:0007669"/>
    <property type="project" value="TreeGrafter"/>
</dbReference>
<evidence type="ECO:0000256" key="6">
    <source>
        <dbReference type="SAM" id="SignalP"/>
    </source>
</evidence>
<keyword evidence="6" id="KW-0732">Signal</keyword>
<name>A0A8S4RM61_9NEOP</name>
<keyword evidence="3" id="KW-0677">Repeat</keyword>
<proteinExistence type="predicted"/>
<comment type="subcellular location">
    <subcellularLocation>
        <location evidence="1">Secreted</location>
    </subcellularLocation>
</comment>
<dbReference type="Pfam" id="PF00086">
    <property type="entry name" value="Thyroglobulin_1"/>
    <property type="match status" value="2"/>
</dbReference>
<keyword evidence="2" id="KW-0964">Secreted</keyword>
<comment type="caution">
    <text evidence="5">Lacks conserved residue(s) required for the propagation of feature annotation.</text>
</comment>
<dbReference type="OrthoDB" id="6409105at2759"/>
<feature type="chain" id="PRO_5035877509" evidence="6">
    <location>
        <begin position="16"/>
        <end position="332"/>
    </location>
</feature>
<dbReference type="SUPFAM" id="SSF57610">
    <property type="entry name" value="Thyroglobulin type-1 domain"/>
    <property type="match status" value="4"/>
</dbReference>
<dbReference type="GO" id="GO:0005604">
    <property type="term" value="C:basement membrane"/>
    <property type="evidence" value="ECO:0007669"/>
    <property type="project" value="TreeGrafter"/>
</dbReference>
<feature type="domain" description="Thyroglobulin type-1" evidence="7">
    <location>
        <begin position="124"/>
        <end position="187"/>
    </location>
</feature>
<feature type="signal peptide" evidence="6">
    <location>
        <begin position="1"/>
        <end position="15"/>
    </location>
</feature>
<dbReference type="SMART" id="SM00211">
    <property type="entry name" value="TY"/>
    <property type="match status" value="2"/>
</dbReference>
<dbReference type="PROSITE" id="PS51162">
    <property type="entry name" value="THYROGLOBULIN_1_2"/>
    <property type="match status" value="2"/>
</dbReference>
<dbReference type="GO" id="GO:0007160">
    <property type="term" value="P:cell-matrix adhesion"/>
    <property type="evidence" value="ECO:0007669"/>
    <property type="project" value="TreeGrafter"/>
</dbReference>
<gene>
    <name evidence="8" type="primary">jg16701</name>
    <name evidence="8" type="ORF">PAEG_LOCUS15062</name>
</gene>